<sequence>MHTVKRSVLVPYSCEQMFDLVADVEKYPEFMPWCGGAKVNEHTDKGMEASVTISIAGVRQTFTTSNEHDYPKQIILRLVDGPFSQLKGDWQFTALGEDGCKIVFVMDYQFSSRALEMVVGPIFNRVANSFIDSFTRRADDIYGD</sequence>
<gene>
    <name evidence="3" type="ORF">LMS43_08860</name>
</gene>
<dbReference type="InterPro" id="IPR023393">
    <property type="entry name" value="START-like_dom_sf"/>
</dbReference>
<comment type="caution">
    <text evidence="3">The sequence shown here is derived from an EMBL/GenBank/DDBJ whole genome shotgun (WGS) entry which is preliminary data.</text>
</comment>
<dbReference type="PANTHER" id="PTHR12901">
    <property type="entry name" value="SPERM PROTEIN HOMOLOG"/>
    <property type="match status" value="1"/>
</dbReference>
<dbReference type="InterPro" id="IPR005031">
    <property type="entry name" value="COQ10_START"/>
</dbReference>
<dbReference type="Proteomes" id="UP001168613">
    <property type="component" value="Unassembled WGS sequence"/>
</dbReference>
<organism evidence="3 4">
    <name type="scientific">Alcaligenes endophyticus</name>
    <dbReference type="NCBI Taxonomy" id="1929088"/>
    <lineage>
        <taxon>Bacteria</taxon>
        <taxon>Pseudomonadati</taxon>
        <taxon>Pseudomonadota</taxon>
        <taxon>Betaproteobacteria</taxon>
        <taxon>Burkholderiales</taxon>
        <taxon>Alcaligenaceae</taxon>
        <taxon>Alcaligenes</taxon>
    </lineage>
</organism>
<keyword evidence="4" id="KW-1185">Reference proteome</keyword>
<dbReference type="PANTHER" id="PTHR12901:SF10">
    <property type="entry name" value="COENZYME Q-BINDING PROTEIN COQ10, MITOCHONDRIAL"/>
    <property type="match status" value="1"/>
</dbReference>
<dbReference type="CDD" id="cd07813">
    <property type="entry name" value="COQ10p_like"/>
    <property type="match status" value="1"/>
</dbReference>
<accession>A0ABT8EJD2</accession>
<protein>
    <submittedName>
        <fullName evidence="3">Type II toxin-antitoxin system RatA family toxin</fullName>
    </submittedName>
</protein>
<comment type="similarity">
    <text evidence="1">Belongs to the ribosome association toxin RatA family.</text>
</comment>
<dbReference type="RefSeq" id="WP_266124076.1">
    <property type="nucleotide sequence ID" value="NZ_JAJHNU010000002.1"/>
</dbReference>
<proteinExistence type="inferred from homology"/>
<dbReference type="InterPro" id="IPR044996">
    <property type="entry name" value="COQ10-like"/>
</dbReference>
<feature type="domain" description="Coenzyme Q-binding protein COQ10 START" evidence="2">
    <location>
        <begin position="10"/>
        <end position="135"/>
    </location>
</feature>
<dbReference type="SUPFAM" id="SSF55961">
    <property type="entry name" value="Bet v1-like"/>
    <property type="match status" value="1"/>
</dbReference>
<dbReference type="Gene3D" id="3.30.530.20">
    <property type="match status" value="1"/>
</dbReference>
<evidence type="ECO:0000313" key="4">
    <source>
        <dbReference type="Proteomes" id="UP001168613"/>
    </source>
</evidence>
<evidence type="ECO:0000313" key="3">
    <source>
        <dbReference type="EMBL" id="MDN4121396.1"/>
    </source>
</evidence>
<reference evidence="3" key="1">
    <citation type="submission" date="2021-11" db="EMBL/GenBank/DDBJ databases">
        <title>Draft genome sequence of Alcaligenes endophyticus type strain CCUG 75668T.</title>
        <authorList>
            <person name="Salva-Serra F."/>
            <person name="Duran R.E."/>
            <person name="Seeger M."/>
            <person name="Moore E.R.B."/>
            <person name="Jaen-Luchoro D."/>
        </authorList>
    </citation>
    <scope>NUCLEOTIDE SEQUENCE</scope>
    <source>
        <strain evidence="3">CCUG 75668</strain>
    </source>
</reference>
<dbReference type="EMBL" id="JAJHNU010000002">
    <property type="protein sequence ID" value="MDN4121396.1"/>
    <property type="molecule type" value="Genomic_DNA"/>
</dbReference>
<evidence type="ECO:0000256" key="1">
    <source>
        <dbReference type="ARBA" id="ARBA00008918"/>
    </source>
</evidence>
<name>A0ABT8EJD2_9BURK</name>
<evidence type="ECO:0000259" key="2">
    <source>
        <dbReference type="Pfam" id="PF03364"/>
    </source>
</evidence>
<dbReference type="Pfam" id="PF03364">
    <property type="entry name" value="Polyketide_cyc"/>
    <property type="match status" value="1"/>
</dbReference>